<gene>
    <name evidence="1" type="ORF">MFFC18_07950</name>
</gene>
<protein>
    <submittedName>
        <fullName evidence="1">Uncharacterized protein</fullName>
    </submittedName>
</protein>
<evidence type="ECO:0000313" key="1">
    <source>
        <dbReference type="EMBL" id="QEG20944.1"/>
    </source>
</evidence>
<dbReference type="STRING" id="980251.GCA_001642875_02906"/>
<organism evidence="1 2">
    <name type="scientific">Mariniblastus fucicola</name>
    <dbReference type="NCBI Taxonomy" id="980251"/>
    <lineage>
        <taxon>Bacteria</taxon>
        <taxon>Pseudomonadati</taxon>
        <taxon>Planctomycetota</taxon>
        <taxon>Planctomycetia</taxon>
        <taxon>Pirellulales</taxon>
        <taxon>Pirellulaceae</taxon>
        <taxon>Mariniblastus</taxon>
    </lineage>
</organism>
<accession>A0A5B9P406</accession>
<reference evidence="1 2" key="1">
    <citation type="submission" date="2019-08" db="EMBL/GenBank/DDBJ databases">
        <title>Deep-cultivation of Planctomycetes and their phenomic and genomic characterization uncovers novel biology.</title>
        <authorList>
            <person name="Wiegand S."/>
            <person name="Jogler M."/>
            <person name="Boedeker C."/>
            <person name="Pinto D."/>
            <person name="Vollmers J."/>
            <person name="Rivas-Marin E."/>
            <person name="Kohn T."/>
            <person name="Peeters S.H."/>
            <person name="Heuer A."/>
            <person name="Rast P."/>
            <person name="Oberbeckmann S."/>
            <person name="Bunk B."/>
            <person name="Jeske O."/>
            <person name="Meyerdierks A."/>
            <person name="Storesund J.E."/>
            <person name="Kallscheuer N."/>
            <person name="Luecker S."/>
            <person name="Lage O.M."/>
            <person name="Pohl T."/>
            <person name="Merkel B.J."/>
            <person name="Hornburger P."/>
            <person name="Mueller R.-W."/>
            <person name="Bruemmer F."/>
            <person name="Labrenz M."/>
            <person name="Spormann A.M."/>
            <person name="Op den Camp H."/>
            <person name="Overmann J."/>
            <person name="Amann R."/>
            <person name="Jetten M.S.M."/>
            <person name="Mascher T."/>
            <person name="Medema M.H."/>
            <person name="Devos D.P."/>
            <person name="Kaster A.-K."/>
            <person name="Ovreas L."/>
            <person name="Rohde M."/>
            <person name="Galperin M.Y."/>
            <person name="Jogler C."/>
        </authorList>
    </citation>
    <scope>NUCLEOTIDE SEQUENCE [LARGE SCALE GENOMIC DNA]</scope>
    <source>
        <strain evidence="1 2">FC18</strain>
    </source>
</reference>
<dbReference type="Proteomes" id="UP000322214">
    <property type="component" value="Chromosome"/>
</dbReference>
<sequence>MAGLELLPKGDVDCSDCGSLPHEHEHSPADDHDHDSCSICRMVYEHAVETVEFAIVESDERSFDFIPSVFQVPELETVSGYLTRGPPALDA</sequence>
<name>A0A5B9P406_9BACT</name>
<dbReference type="KEGG" id="mff:MFFC18_07950"/>
<dbReference type="EMBL" id="CP042912">
    <property type="protein sequence ID" value="QEG20944.1"/>
    <property type="molecule type" value="Genomic_DNA"/>
</dbReference>
<evidence type="ECO:0000313" key="2">
    <source>
        <dbReference type="Proteomes" id="UP000322214"/>
    </source>
</evidence>
<proteinExistence type="predicted"/>
<keyword evidence="2" id="KW-1185">Reference proteome</keyword>
<dbReference type="AlphaFoldDB" id="A0A5B9P406"/>